<protein>
    <submittedName>
        <fullName evidence="2">Uncharacterized protein</fullName>
    </submittedName>
</protein>
<name>A0A835QJZ6_VANPL</name>
<accession>A0A835QJZ6</accession>
<evidence type="ECO:0000313" key="3">
    <source>
        <dbReference type="Proteomes" id="UP000636800"/>
    </source>
</evidence>
<gene>
    <name evidence="2" type="ORF">HPP92_015861</name>
</gene>
<organism evidence="2 3">
    <name type="scientific">Vanilla planifolia</name>
    <name type="common">Vanilla</name>
    <dbReference type="NCBI Taxonomy" id="51239"/>
    <lineage>
        <taxon>Eukaryota</taxon>
        <taxon>Viridiplantae</taxon>
        <taxon>Streptophyta</taxon>
        <taxon>Embryophyta</taxon>
        <taxon>Tracheophyta</taxon>
        <taxon>Spermatophyta</taxon>
        <taxon>Magnoliopsida</taxon>
        <taxon>Liliopsida</taxon>
        <taxon>Asparagales</taxon>
        <taxon>Orchidaceae</taxon>
        <taxon>Vanilloideae</taxon>
        <taxon>Vanilleae</taxon>
        <taxon>Vanilla</taxon>
    </lineage>
</organism>
<reference evidence="2 3" key="1">
    <citation type="journal article" date="2020" name="Nat. Food">
        <title>A phased Vanilla planifolia genome enables genetic improvement of flavour and production.</title>
        <authorList>
            <person name="Hasing T."/>
            <person name="Tang H."/>
            <person name="Brym M."/>
            <person name="Khazi F."/>
            <person name="Huang T."/>
            <person name="Chambers A.H."/>
        </authorList>
    </citation>
    <scope>NUCLEOTIDE SEQUENCE [LARGE SCALE GENOMIC DNA]</scope>
    <source>
        <tissue evidence="2">Leaf</tissue>
    </source>
</reference>
<dbReference type="PANTHER" id="PTHR37911">
    <property type="entry name" value="OSJNBA0067K08.20 PROTEIN"/>
    <property type="match status" value="1"/>
</dbReference>
<dbReference type="Proteomes" id="UP000636800">
    <property type="component" value="Chromosome 7"/>
</dbReference>
<dbReference type="OrthoDB" id="196847at2759"/>
<proteinExistence type="predicted"/>
<dbReference type="EMBL" id="JADCNL010000007">
    <property type="protein sequence ID" value="KAG0474004.1"/>
    <property type="molecule type" value="Genomic_DNA"/>
</dbReference>
<dbReference type="AlphaFoldDB" id="A0A835QJZ6"/>
<evidence type="ECO:0000313" key="2">
    <source>
        <dbReference type="EMBL" id="KAG0474004.1"/>
    </source>
</evidence>
<feature type="compositionally biased region" description="Low complexity" evidence="1">
    <location>
        <begin position="1"/>
        <end position="10"/>
    </location>
</feature>
<keyword evidence="3" id="KW-1185">Reference proteome</keyword>
<dbReference type="PANTHER" id="PTHR37911:SF1">
    <property type="entry name" value="OS04G0497900 PROTEIN"/>
    <property type="match status" value="1"/>
</dbReference>
<evidence type="ECO:0000256" key="1">
    <source>
        <dbReference type="SAM" id="MobiDB-lite"/>
    </source>
</evidence>
<comment type="caution">
    <text evidence="2">The sequence shown here is derived from an EMBL/GenBank/DDBJ whole genome shotgun (WGS) entry which is preliminary data.</text>
</comment>
<feature type="region of interest" description="Disordered" evidence="1">
    <location>
        <begin position="1"/>
        <end position="26"/>
    </location>
</feature>
<feature type="compositionally biased region" description="Basic and acidic residues" evidence="1">
    <location>
        <begin position="14"/>
        <end position="23"/>
    </location>
</feature>
<sequence length="78" mass="9356">MHLIDSTSSRWRNRREEESKEASQDDVDAELEKIKAEWKKEEIKWSRTRVKKGKLPPELFLKAAVRPFTYRNLVKEIV</sequence>